<feature type="compositionally biased region" description="Low complexity" evidence="1">
    <location>
        <begin position="157"/>
        <end position="178"/>
    </location>
</feature>
<feature type="compositionally biased region" description="Low complexity" evidence="1">
    <location>
        <begin position="12"/>
        <end position="21"/>
    </location>
</feature>
<feature type="non-terminal residue" evidence="2">
    <location>
        <position position="1"/>
    </location>
</feature>
<comment type="caution">
    <text evidence="2">The sequence shown here is derived from an EMBL/GenBank/DDBJ whole genome shotgun (WGS) entry which is preliminary data.</text>
</comment>
<accession>A0A821XNS5</accession>
<reference evidence="2" key="1">
    <citation type="submission" date="2021-02" db="EMBL/GenBank/DDBJ databases">
        <authorList>
            <person name="Nowell W R."/>
        </authorList>
    </citation>
    <scope>NUCLEOTIDE SEQUENCE</scope>
</reference>
<dbReference type="AlphaFoldDB" id="A0A821XNS5"/>
<dbReference type="Proteomes" id="UP000663848">
    <property type="component" value="Unassembled WGS sequence"/>
</dbReference>
<protein>
    <submittedName>
        <fullName evidence="2">Uncharacterized protein</fullName>
    </submittedName>
</protein>
<feature type="compositionally biased region" description="Low complexity" evidence="1">
    <location>
        <begin position="29"/>
        <end position="40"/>
    </location>
</feature>
<evidence type="ECO:0000313" key="2">
    <source>
        <dbReference type="EMBL" id="CAF4947298.1"/>
    </source>
</evidence>
<name>A0A821XNS5_9BILA</name>
<evidence type="ECO:0000313" key="3">
    <source>
        <dbReference type="Proteomes" id="UP000663848"/>
    </source>
</evidence>
<sequence>MNKQPTPILTQSKSSDSSRTSAPVNDLFTSTTNTTPANNSNDDFLSLLDNKDFLECLSDPTTIDSILSQNSTNIIETLASPTPKRSEKDEKAISEIYKTLVTSFNPGSSSLDLSVDNSPFSPITGDFLLAENATMSMPPNRTVNADPSSMTMYRQQPTTYSYQTPQQHQQSSSSNSSQFPDCLSMDMMDDNAFPPNKSLSPINNSYPPPPPTATVPTAATHMEPNSMMMFSQQMPTHIQHHQAPNQMPNIFYRQPSQA</sequence>
<feature type="region of interest" description="Disordered" evidence="1">
    <location>
        <begin position="157"/>
        <end position="218"/>
    </location>
</feature>
<proteinExistence type="predicted"/>
<gene>
    <name evidence="2" type="ORF">QYT958_LOCUS33202</name>
</gene>
<dbReference type="EMBL" id="CAJOBR010022450">
    <property type="protein sequence ID" value="CAF4947298.1"/>
    <property type="molecule type" value="Genomic_DNA"/>
</dbReference>
<organism evidence="2 3">
    <name type="scientific">Rotaria socialis</name>
    <dbReference type="NCBI Taxonomy" id="392032"/>
    <lineage>
        <taxon>Eukaryota</taxon>
        <taxon>Metazoa</taxon>
        <taxon>Spiralia</taxon>
        <taxon>Gnathifera</taxon>
        <taxon>Rotifera</taxon>
        <taxon>Eurotatoria</taxon>
        <taxon>Bdelloidea</taxon>
        <taxon>Philodinida</taxon>
        <taxon>Philodinidae</taxon>
        <taxon>Rotaria</taxon>
    </lineage>
</organism>
<feature type="compositionally biased region" description="Polar residues" evidence="1">
    <location>
        <begin position="1"/>
        <end position="11"/>
    </location>
</feature>
<feature type="region of interest" description="Disordered" evidence="1">
    <location>
        <begin position="1"/>
        <end position="40"/>
    </location>
</feature>
<evidence type="ECO:0000256" key="1">
    <source>
        <dbReference type="SAM" id="MobiDB-lite"/>
    </source>
</evidence>